<evidence type="ECO:0000313" key="2">
    <source>
        <dbReference type="Proteomes" id="UP001165960"/>
    </source>
</evidence>
<keyword evidence="2" id="KW-1185">Reference proteome</keyword>
<sequence length="156" mass="16829">MLEDWYRSTESLALTEVQVHGGDVRLVIGKVSEKFSGMSTPFSWSLAMTQDTLWGSCSPVPILIIGGPACTRTSWTSLRCVFCEKNTPKPAPPKSVLSIKAIKPFKKWALVATEFPDSPANVSHNTQGALNGLPLDVSNSINQSNGKVKLQALSPS</sequence>
<protein>
    <submittedName>
        <fullName evidence="1">Uncharacterized protein</fullName>
    </submittedName>
</protein>
<dbReference type="EMBL" id="QTSX02004981">
    <property type="protein sequence ID" value="KAJ9063051.1"/>
    <property type="molecule type" value="Genomic_DNA"/>
</dbReference>
<organism evidence="1 2">
    <name type="scientific">Entomophthora muscae</name>
    <dbReference type="NCBI Taxonomy" id="34485"/>
    <lineage>
        <taxon>Eukaryota</taxon>
        <taxon>Fungi</taxon>
        <taxon>Fungi incertae sedis</taxon>
        <taxon>Zoopagomycota</taxon>
        <taxon>Entomophthoromycotina</taxon>
        <taxon>Entomophthoromycetes</taxon>
        <taxon>Entomophthorales</taxon>
        <taxon>Entomophthoraceae</taxon>
        <taxon>Entomophthora</taxon>
    </lineage>
</organism>
<evidence type="ECO:0000313" key="1">
    <source>
        <dbReference type="EMBL" id="KAJ9063051.1"/>
    </source>
</evidence>
<name>A0ACC2SLL7_9FUNG</name>
<gene>
    <name evidence="1" type="ORF">DSO57_1004340</name>
</gene>
<reference evidence="1" key="1">
    <citation type="submission" date="2022-04" db="EMBL/GenBank/DDBJ databases">
        <title>Genome of the entomopathogenic fungus Entomophthora muscae.</title>
        <authorList>
            <person name="Elya C."/>
            <person name="Lovett B.R."/>
            <person name="Lee E."/>
            <person name="Macias A.M."/>
            <person name="Hajek A.E."/>
            <person name="De Bivort B.L."/>
            <person name="Kasson M.T."/>
            <person name="De Fine Licht H.H."/>
            <person name="Stajich J.E."/>
        </authorList>
    </citation>
    <scope>NUCLEOTIDE SEQUENCE</scope>
    <source>
        <strain evidence="1">Berkeley</strain>
    </source>
</reference>
<dbReference type="Proteomes" id="UP001165960">
    <property type="component" value="Unassembled WGS sequence"/>
</dbReference>
<comment type="caution">
    <text evidence="1">The sequence shown here is derived from an EMBL/GenBank/DDBJ whole genome shotgun (WGS) entry which is preliminary data.</text>
</comment>
<accession>A0ACC2SLL7</accession>
<proteinExistence type="predicted"/>